<dbReference type="Proteomes" id="UP000272474">
    <property type="component" value="Unassembled WGS sequence"/>
</dbReference>
<proteinExistence type="predicted"/>
<organism evidence="2 3">
    <name type="scientific">Streptomyces hoynatensis</name>
    <dbReference type="NCBI Taxonomy" id="1141874"/>
    <lineage>
        <taxon>Bacteria</taxon>
        <taxon>Bacillati</taxon>
        <taxon>Actinomycetota</taxon>
        <taxon>Actinomycetes</taxon>
        <taxon>Kitasatosporales</taxon>
        <taxon>Streptomycetaceae</taxon>
        <taxon>Streptomyces</taxon>
    </lineage>
</organism>
<comment type="caution">
    <text evidence="2">The sequence shown here is derived from an EMBL/GenBank/DDBJ whole genome shotgun (WGS) entry which is preliminary data.</text>
</comment>
<dbReference type="EMBL" id="RBAL01000004">
    <property type="protein sequence ID" value="RKN43802.1"/>
    <property type="molecule type" value="Genomic_DNA"/>
</dbReference>
<evidence type="ECO:0000313" key="3">
    <source>
        <dbReference type="Proteomes" id="UP000272474"/>
    </source>
</evidence>
<gene>
    <name evidence="2" type="ORF">D7294_08775</name>
</gene>
<dbReference type="SUPFAM" id="SSF56281">
    <property type="entry name" value="Metallo-hydrolase/oxidoreductase"/>
    <property type="match status" value="1"/>
</dbReference>
<evidence type="ECO:0000259" key="1">
    <source>
        <dbReference type="Pfam" id="PF12706"/>
    </source>
</evidence>
<reference evidence="2 3" key="1">
    <citation type="journal article" date="2014" name="Int. J. Syst. Evol. Microbiol.">
        <title>Streptomyces hoynatensis sp. nov., isolated from deep marine sediment.</title>
        <authorList>
            <person name="Veyisoglu A."/>
            <person name="Sahin N."/>
        </authorList>
    </citation>
    <scope>NUCLEOTIDE SEQUENCE [LARGE SCALE GENOMIC DNA]</scope>
    <source>
        <strain evidence="2 3">KCTC 29097</strain>
    </source>
</reference>
<dbReference type="Gene3D" id="3.60.15.10">
    <property type="entry name" value="Ribonuclease Z/Hydroxyacylglutathione hydrolase-like"/>
    <property type="match status" value="1"/>
</dbReference>
<evidence type="ECO:0000313" key="2">
    <source>
        <dbReference type="EMBL" id="RKN43802.1"/>
    </source>
</evidence>
<dbReference type="InterPro" id="IPR036866">
    <property type="entry name" value="RibonucZ/Hydroxyglut_hydro"/>
</dbReference>
<protein>
    <recommendedName>
        <fullName evidence="1">Metallo-beta-lactamase domain-containing protein</fullName>
    </recommendedName>
</protein>
<dbReference type="InterPro" id="IPR001279">
    <property type="entry name" value="Metallo-B-lactamas"/>
</dbReference>
<sequence length="264" mass="28238">MEIRLLGTGSGDGWPNPWCTCRSCTWARATPGAARGQTSVLVDGTLLLDTGSARRATVPLDTVRTVLFTHAHPDHADPQPLLWRQARAAREGGLPPLEIAGPPAALDLCRDWVAPDDPVTWTPLRAGDQARLASGHRVRALPARHWPQDPHVGPALLYDVDATLFAAWDTGAPLPEAEHPTYEFVLLDCNNGFLPPYPEHHNLADFAATLADLRARGAIGPHTRVVAVSLSCANPPGPELDAHLSRLGAEAPPDGTLLVSRRAG</sequence>
<dbReference type="RefSeq" id="WP_120677352.1">
    <property type="nucleotide sequence ID" value="NZ_RBAL01000004.1"/>
</dbReference>
<keyword evidence="3" id="KW-1185">Reference proteome</keyword>
<dbReference type="AlphaFoldDB" id="A0A3A9Z5L8"/>
<name>A0A3A9Z5L8_9ACTN</name>
<feature type="domain" description="Metallo-beta-lactamase" evidence="1">
    <location>
        <begin position="55"/>
        <end position="222"/>
    </location>
</feature>
<dbReference type="Pfam" id="PF12706">
    <property type="entry name" value="Lactamase_B_2"/>
    <property type="match status" value="1"/>
</dbReference>
<accession>A0A3A9Z5L8</accession>
<dbReference type="OrthoDB" id="9788370at2"/>